<dbReference type="Pfam" id="PF00672">
    <property type="entry name" value="HAMP"/>
    <property type="match status" value="1"/>
</dbReference>
<keyword evidence="7" id="KW-0812">Transmembrane</keyword>
<dbReference type="InterPro" id="IPR005467">
    <property type="entry name" value="His_kinase_dom"/>
</dbReference>
<dbReference type="CDD" id="cd00082">
    <property type="entry name" value="HisKA"/>
    <property type="match status" value="1"/>
</dbReference>
<evidence type="ECO:0000256" key="2">
    <source>
        <dbReference type="ARBA" id="ARBA00004370"/>
    </source>
</evidence>
<dbReference type="PRINTS" id="PR00344">
    <property type="entry name" value="BCTRLSENSOR"/>
</dbReference>
<keyword evidence="7" id="KW-0472">Membrane</keyword>
<dbReference type="SUPFAM" id="SSF47384">
    <property type="entry name" value="Homodimeric domain of signal transducing histidine kinase"/>
    <property type="match status" value="1"/>
</dbReference>
<comment type="catalytic activity">
    <reaction evidence="1">
        <text>ATP + protein L-histidine = ADP + protein N-phospho-L-histidine.</text>
        <dbReference type="EC" id="2.7.13.3"/>
    </reaction>
</comment>
<protein>
    <recommendedName>
        <fullName evidence="3">histidine kinase</fullName>
        <ecNumber evidence="3">2.7.13.3</ecNumber>
    </recommendedName>
</protein>
<keyword evidence="7" id="KW-1133">Transmembrane helix</keyword>
<dbReference type="SUPFAM" id="SSF158472">
    <property type="entry name" value="HAMP domain-like"/>
    <property type="match status" value="1"/>
</dbReference>
<evidence type="ECO:0000259" key="8">
    <source>
        <dbReference type="PROSITE" id="PS50109"/>
    </source>
</evidence>
<dbReference type="SMART" id="SM00387">
    <property type="entry name" value="HATPase_c"/>
    <property type="match status" value="1"/>
</dbReference>
<dbReference type="GO" id="GO:0000155">
    <property type="term" value="F:phosphorelay sensor kinase activity"/>
    <property type="evidence" value="ECO:0007669"/>
    <property type="project" value="InterPro"/>
</dbReference>
<feature type="domain" description="Histidine kinase" evidence="8">
    <location>
        <begin position="303"/>
        <end position="522"/>
    </location>
</feature>
<keyword evidence="11" id="KW-1185">Reference proteome</keyword>
<keyword evidence="6" id="KW-0418">Kinase</keyword>
<organism evidence="10 11">
    <name type="scientific">Roseivivax marinus</name>
    <dbReference type="NCBI Taxonomy" id="1379903"/>
    <lineage>
        <taxon>Bacteria</taxon>
        <taxon>Pseudomonadati</taxon>
        <taxon>Pseudomonadota</taxon>
        <taxon>Alphaproteobacteria</taxon>
        <taxon>Rhodobacterales</taxon>
        <taxon>Roseobacteraceae</taxon>
        <taxon>Roseivivax</taxon>
    </lineage>
</organism>
<feature type="transmembrane region" description="Helical" evidence="7">
    <location>
        <begin position="187"/>
        <end position="209"/>
    </location>
</feature>
<dbReference type="GO" id="GO:0016020">
    <property type="term" value="C:membrane"/>
    <property type="evidence" value="ECO:0007669"/>
    <property type="project" value="UniProtKB-SubCell"/>
</dbReference>
<dbReference type="Pfam" id="PF00512">
    <property type="entry name" value="HisKA"/>
    <property type="match status" value="1"/>
</dbReference>
<dbReference type="eggNOG" id="COG2205">
    <property type="taxonomic scope" value="Bacteria"/>
</dbReference>
<evidence type="ECO:0000256" key="5">
    <source>
        <dbReference type="ARBA" id="ARBA00022679"/>
    </source>
</evidence>
<accession>W4HK14</accession>
<comment type="caution">
    <text evidence="10">The sequence shown here is derived from an EMBL/GenBank/DDBJ whole genome shotgun (WGS) entry which is preliminary data.</text>
</comment>
<dbReference type="CDD" id="cd06225">
    <property type="entry name" value="HAMP"/>
    <property type="match status" value="1"/>
</dbReference>
<dbReference type="EC" id="2.7.13.3" evidence="3"/>
<dbReference type="AlphaFoldDB" id="W4HK14"/>
<dbReference type="InterPro" id="IPR003660">
    <property type="entry name" value="HAMP_dom"/>
</dbReference>
<proteinExistence type="predicted"/>
<dbReference type="PANTHER" id="PTHR43547">
    <property type="entry name" value="TWO-COMPONENT HISTIDINE KINASE"/>
    <property type="match status" value="1"/>
</dbReference>
<gene>
    <name evidence="10" type="ORF">ATO8_09453</name>
</gene>
<dbReference type="Pfam" id="PF02518">
    <property type="entry name" value="HATPase_c"/>
    <property type="match status" value="1"/>
</dbReference>
<dbReference type="SMART" id="SM00304">
    <property type="entry name" value="HAMP"/>
    <property type="match status" value="1"/>
</dbReference>
<dbReference type="InterPro" id="IPR036097">
    <property type="entry name" value="HisK_dim/P_sf"/>
</dbReference>
<comment type="subcellular location">
    <subcellularLocation>
        <location evidence="2">Membrane</location>
    </subcellularLocation>
</comment>
<evidence type="ECO:0000313" key="10">
    <source>
        <dbReference type="EMBL" id="ETW12758.1"/>
    </source>
</evidence>
<dbReference type="STRING" id="1379903.ATO8_09453"/>
<dbReference type="InterPro" id="IPR003594">
    <property type="entry name" value="HATPase_dom"/>
</dbReference>
<dbReference type="CDD" id="cd00075">
    <property type="entry name" value="HATPase"/>
    <property type="match status" value="1"/>
</dbReference>
<feature type="domain" description="HAMP" evidence="9">
    <location>
        <begin position="211"/>
        <end position="263"/>
    </location>
</feature>
<evidence type="ECO:0000256" key="3">
    <source>
        <dbReference type="ARBA" id="ARBA00012438"/>
    </source>
</evidence>
<evidence type="ECO:0000256" key="7">
    <source>
        <dbReference type="SAM" id="Phobius"/>
    </source>
</evidence>
<dbReference type="Proteomes" id="UP000019063">
    <property type="component" value="Unassembled WGS sequence"/>
</dbReference>
<reference evidence="10 11" key="1">
    <citation type="journal article" date="2014" name="Antonie Van Leeuwenhoek">
        <title>Roseivivax atlanticus sp. nov., isolated from surface seawater of the Atlantic Ocean.</title>
        <authorList>
            <person name="Li G."/>
            <person name="Lai Q."/>
            <person name="Liu X."/>
            <person name="Sun F."/>
            <person name="Shao Z."/>
        </authorList>
    </citation>
    <scope>NUCLEOTIDE SEQUENCE [LARGE SCALE GENOMIC DNA]</scope>
    <source>
        <strain evidence="10 11">22II-s10s</strain>
    </source>
</reference>
<evidence type="ECO:0000256" key="4">
    <source>
        <dbReference type="ARBA" id="ARBA00022553"/>
    </source>
</evidence>
<dbReference type="InterPro" id="IPR004358">
    <property type="entry name" value="Sig_transdc_His_kin-like_C"/>
</dbReference>
<dbReference type="RefSeq" id="WP_043844087.1">
    <property type="nucleotide sequence ID" value="NZ_AQQW01000005.1"/>
</dbReference>
<dbReference type="Gene3D" id="6.10.340.10">
    <property type="match status" value="1"/>
</dbReference>
<dbReference type="InterPro" id="IPR003661">
    <property type="entry name" value="HisK_dim/P_dom"/>
</dbReference>
<dbReference type="Gene3D" id="3.30.565.10">
    <property type="entry name" value="Histidine kinase-like ATPase, C-terminal domain"/>
    <property type="match status" value="1"/>
</dbReference>
<dbReference type="EMBL" id="AQQW01000005">
    <property type="protein sequence ID" value="ETW12758.1"/>
    <property type="molecule type" value="Genomic_DNA"/>
</dbReference>
<sequence>MRLKVRLGIGAALLGLATLATAALLVVGMARIGDRLDAALAAERRVERYSALSTQVSTFLIVATESIQTQLSPAQRADRLELLTEDILRTFDRLQSDLATAVEEARRLGLDAQSQRATQSIGIARMQALFVAARDGFLSETQDRERLQGFIDIFATGIDPLLNEAVVTEMRFREAILRGIADLRQRLVLAAGVIAALTVALFGLFYLGLVRPQFRRLDLLRDAARRIGQADFAVSLPVDRRDEIGHLFAETNRMADALATREASVADDWARLNDVVAERTEALRAANERLSRIDGDRRRFFADISHELRTPLTVIRMEAELGRAGAPEPERSFAVIEARAERLNRRIDDLLRVARSETGQLSLDSTEFDLAEVARAATEDLRAEIESAGMVLTVEAEGSAPVTGDRNWTRQVISSLVRNAVRHARGGGQVAVRVTDTGDGHTVHVIDNGPGIPPEAADTLFDRFVQGRSDRRAEGFGIGLALARWVVEAQGGAIRLVSPVSPTEALGEAPGTNVAVFLPARAA</sequence>
<evidence type="ECO:0000259" key="9">
    <source>
        <dbReference type="PROSITE" id="PS50885"/>
    </source>
</evidence>
<dbReference type="Gene3D" id="1.10.287.130">
    <property type="match status" value="1"/>
</dbReference>
<dbReference type="SMART" id="SM00388">
    <property type="entry name" value="HisKA"/>
    <property type="match status" value="1"/>
</dbReference>
<evidence type="ECO:0000313" key="11">
    <source>
        <dbReference type="Proteomes" id="UP000019063"/>
    </source>
</evidence>
<dbReference type="PROSITE" id="PS50885">
    <property type="entry name" value="HAMP"/>
    <property type="match status" value="1"/>
</dbReference>
<evidence type="ECO:0000256" key="1">
    <source>
        <dbReference type="ARBA" id="ARBA00000085"/>
    </source>
</evidence>
<evidence type="ECO:0000256" key="6">
    <source>
        <dbReference type="ARBA" id="ARBA00022777"/>
    </source>
</evidence>
<dbReference type="InterPro" id="IPR036890">
    <property type="entry name" value="HATPase_C_sf"/>
</dbReference>
<name>W4HK14_9RHOB</name>
<keyword evidence="4" id="KW-0597">Phosphoprotein</keyword>
<dbReference type="SUPFAM" id="SSF55874">
    <property type="entry name" value="ATPase domain of HSP90 chaperone/DNA topoisomerase II/histidine kinase"/>
    <property type="match status" value="1"/>
</dbReference>
<dbReference type="PANTHER" id="PTHR43547:SF2">
    <property type="entry name" value="HYBRID SIGNAL TRANSDUCTION HISTIDINE KINASE C"/>
    <property type="match status" value="1"/>
</dbReference>
<keyword evidence="5" id="KW-0808">Transferase</keyword>
<dbReference type="PROSITE" id="PS50109">
    <property type="entry name" value="HIS_KIN"/>
    <property type="match status" value="1"/>
</dbReference>